<dbReference type="Proteomes" id="UP000316626">
    <property type="component" value="Unassembled WGS sequence"/>
</dbReference>
<keyword evidence="4" id="KW-1185">Reference proteome</keyword>
<sequence length="61" mass="7372">MEDMLKGEDGNAIRSFYGECHLPFLQFFQLFSEHFKCFTRWRQLFTHSNLITSISYVENNF</sequence>
<dbReference type="EMBL" id="VDGI01000003">
    <property type="protein sequence ID" value="TQR20862.1"/>
    <property type="molecule type" value="Genomic_DNA"/>
</dbReference>
<evidence type="ECO:0000313" key="3">
    <source>
        <dbReference type="EMBL" id="TQR20862.1"/>
    </source>
</evidence>
<evidence type="ECO:0000256" key="1">
    <source>
        <dbReference type="ARBA" id="ARBA00034117"/>
    </source>
</evidence>
<feature type="domain" description="LXG" evidence="2">
    <location>
        <begin position="1"/>
        <end position="38"/>
    </location>
</feature>
<dbReference type="OrthoDB" id="3261089at2"/>
<evidence type="ECO:0000259" key="2">
    <source>
        <dbReference type="Pfam" id="PF04740"/>
    </source>
</evidence>
<organism evidence="3 4">
    <name type="scientific">Psychrobacillus vulpis</name>
    <dbReference type="NCBI Taxonomy" id="2325572"/>
    <lineage>
        <taxon>Bacteria</taxon>
        <taxon>Bacillati</taxon>
        <taxon>Bacillota</taxon>
        <taxon>Bacilli</taxon>
        <taxon>Bacillales</taxon>
        <taxon>Bacillaceae</taxon>
        <taxon>Psychrobacillus</taxon>
    </lineage>
</organism>
<name>A0A544TTT6_9BACI</name>
<reference evidence="3 4" key="1">
    <citation type="submission" date="2019-06" db="EMBL/GenBank/DDBJ databases">
        <title>Psychrobacillus vulpis sp. nov., a new species isolated from feces of a red fox that inhabits in The Tablas de Daimiel Natural Park, Albacete, Spain.</title>
        <authorList>
            <person name="Rodriguez M."/>
            <person name="Reina J.C."/>
            <person name="Bejar V."/>
            <person name="Llamas I."/>
        </authorList>
    </citation>
    <scope>NUCLEOTIDE SEQUENCE [LARGE SCALE GENOMIC DNA]</scope>
    <source>
        <strain evidence="3 4">Z8</strain>
    </source>
</reference>
<dbReference type="AlphaFoldDB" id="A0A544TTT6"/>
<accession>A0A544TTT6</accession>
<dbReference type="InterPro" id="IPR006829">
    <property type="entry name" value="LXG_dom"/>
</dbReference>
<gene>
    <name evidence="3" type="ORF">FG384_04515</name>
</gene>
<comment type="similarity">
    <text evidence="1">In the N-terminal section; belongs to the LXG family.</text>
</comment>
<proteinExistence type="inferred from homology"/>
<protein>
    <recommendedName>
        <fullName evidence="2">LXG domain-containing protein</fullName>
    </recommendedName>
</protein>
<comment type="caution">
    <text evidence="3">The sequence shown here is derived from an EMBL/GenBank/DDBJ whole genome shotgun (WGS) entry which is preliminary data.</text>
</comment>
<evidence type="ECO:0000313" key="4">
    <source>
        <dbReference type="Proteomes" id="UP000316626"/>
    </source>
</evidence>
<dbReference type="Pfam" id="PF04740">
    <property type="entry name" value="LXG"/>
    <property type="match status" value="1"/>
</dbReference>